<dbReference type="OrthoDB" id="1016457at2"/>
<evidence type="ECO:0000259" key="2">
    <source>
        <dbReference type="Pfam" id="PF02872"/>
    </source>
</evidence>
<dbReference type="PANTHER" id="PTHR11575:SF24">
    <property type="entry name" value="5'-NUCLEOTIDASE"/>
    <property type="match status" value="1"/>
</dbReference>
<sequence>MAVLSHHDHAVPLSRVALALFASVAVAIALGWSVSSERALADDHDGEANVDRMDDMQLFSLDDDSGYTREWGDEAFGTAAALSERAFANGADEVYIATRDDFPDGLAGGAAAAAEGAPLLLVTEDSVPEATSEELDRLDPDDLVLLGGTAAVSGDVETDLEAYGEVDRQGGADRYETAAEVAGGTDVSTVFVTTGENFPDAVAGGAAAGAEGASVLLTQEDELPEVTADALADADPDDIVLLGGTAAVSSDVEDALEEYASVERLGGDTRYETAQLVAERFDDGDQSYVATGEGFADALAAAPAAVGDGAPVLLTQTGTGTAAAADEIVARGSAEIVVAGGTAAVADVAVADLLGAITDEATVVGDTHLHGTYGDDEGPNLARYSQLAADRIDAHNDAWFIGGGDEFAPSVFSSLFEADHMIPALNETPLSYSPYGNHDWDYGPTLLKEAVAESDFTWLSADMRDAENTDEVFAADEGAQQYELLDVGSFTVGLTGLAPLEVEDVTQLEDEDNEAVQLPVHDALDEVVPMMEDDGADVIMIANHLCGTDARDVAEERDDIDFMQGDDCSEVLDEPERFGDTIVSLVGDEYDHMGEATLFVRDGELVALGFHRHDLDESYPEDEDVRAVMDEWEEELDDELEEVIGTRLTDWDTRSPDPVRLRETGIANYIIDAMRDYHDADVGLTNGGGIRSDELYEADTDISLYDVFAVLPFGNTVTMVEIDGQGIWDALELGVAAVEEGSGQFAHVSGMEFTFDPNGDPIDIEDGEIVSDGSRIQEVTIDGEPIDLDETYTLATNDFTMTGGDGYVMLDEAEHVVEGHHGPLMAEVVADAVREDGDVTAEVDGRIQEVE</sequence>
<dbReference type="KEGG" id="erz:ER308_17430"/>
<keyword evidence="1" id="KW-1133">Transmembrane helix</keyword>
<dbReference type="Gene3D" id="3.40.50.12090">
    <property type="match status" value="1"/>
</dbReference>
<feature type="transmembrane region" description="Helical" evidence="1">
    <location>
        <begin position="12"/>
        <end position="32"/>
    </location>
</feature>
<dbReference type="Pfam" id="PF02872">
    <property type="entry name" value="5_nucleotid_C"/>
    <property type="match status" value="1"/>
</dbReference>
<dbReference type="EMBL" id="CP036402">
    <property type="protein sequence ID" value="QBI21175.1"/>
    <property type="molecule type" value="Genomic_DNA"/>
</dbReference>
<dbReference type="InterPro" id="IPR008334">
    <property type="entry name" value="5'-Nucleotdase_C"/>
</dbReference>
<feature type="domain" description="5'-Nucleotidase C-terminal" evidence="2">
    <location>
        <begin position="657"/>
        <end position="811"/>
    </location>
</feature>
<dbReference type="Proteomes" id="UP000291469">
    <property type="component" value="Chromosome"/>
</dbReference>
<dbReference type="PANTHER" id="PTHR11575">
    <property type="entry name" value="5'-NUCLEOTIDASE-RELATED"/>
    <property type="match status" value="1"/>
</dbReference>
<dbReference type="Gene3D" id="3.60.21.10">
    <property type="match status" value="1"/>
</dbReference>
<name>A0A411YIP1_9ACTN</name>
<dbReference type="Gene3D" id="3.90.780.10">
    <property type="entry name" value="5'-Nucleotidase, C-terminal domain"/>
    <property type="match status" value="1"/>
</dbReference>
<dbReference type="InterPro" id="IPR007253">
    <property type="entry name" value="Cell_wall-bd_2"/>
</dbReference>
<organism evidence="3 4">
    <name type="scientific">Egibacter rhizosphaerae</name>
    <dbReference type="NCBI Taxonomy" id="1670831"/>
    <lineage>
        <taxon>Bacteria</taxon>
        <taxon>Bacillati</taxon>
        <taxon>Actinomycetota</taxon>
        <taxon>Nitriliruptoria</taxon>
        <taxon>Egibacterales</taxon>
        <taxon>Egibacteraceae</taxon>
        <taxon>Egibacter</taxon>
    </lineage>
</organism>
<dbReference type="Pfam" id="PF04122">
    <property type="entry name" value="CW_binding_2"/>
    <property type="match status" value="3"/>
</dbReference>
<evidence type="ECO:0000313" key="3">
    <source>
        <dbReference type="EMBL" id="QBI21175.1"/>
    </source>
</evidence>
<dbReference type="InterPro" id="IPR006179">
    <property type="entry name" value="5_nucleotidase/apyrase"/>
</dbReference>
<dbReference type="InterPro" id="IPR029052">
    <property type="entry name" value="Metallo-depent_PP-like"/>
</dbReference>
<evidence type="ECO:0000256" key="1">
    <source>
        <dbReference type="SAM" id="Phobius"/>
    </source>
</evidence>
<proteinExistence type="predicted"/>
<keyword evidence="1" id="KW-0472">Membrane</keyword>
<evidence type="ECO:0000313" key="4">
    <source>
        <dbReference type="Proteomes" id="UP000291469"/>
    </source>
</evidence>
<keyword evidence="4" id="KW-1185">Reference proteome</keyword>
<protein>
    <recommendedName>
        <fullName evidence="2">5'-Nucleotidase C-terminal domain-containing protein</fullName>
    </recommendedName>
</protein>
<gene>
    <name evidence="3" type="ORF">ER308_17430</name>
</gene>
<dbReference type="AlphaFoldDB" id="A0A411YIP1"/>
<accession>A0A411YIP1</accession>
<dbReference type="PRINTS" id="PR01607">
    <property type="entry name" value="APYRASEFAMLY"/>
</dbReference>
<reference evidence="3 4" key="1">
    <citation type="submission" date="2019-01" db="EMBL/GenBank/DDBJ databases">
        <title>Egibacter rhizosphaerae EGI 80759T.</title>
        <authorList>
            <person name="Chen D.-D."/>
            <person name="Tian Y."/>
            <person name="Jiao J.-Y."/>
            <person name="Zhang X.-T."/>
            <person name="Zhang Y.-G."/>
            <person name="Zhang Y."/>
            <person name="Xiao M."/>
            <person name="Shu W.-S."/>
            <person name="Li W.-J."/>
        </authorList>
    </citation>
    <scope>NUCLEOTIDE SEQUENCE [LARGE SCALE GENOMIC DNA]</scope>
    <source>
        <strain evidence="3 4">EGI 80759</strain>
    </source>
</reference>
<dbReference type="SUPFAM" id="SSF56300">
    <property type="entry name" value="Metallo-dependent phosphatases"/>
    <property type="match status" value="1"/>
</dbReference>
<dbReference type="SUPFAM" id="SSF55816">
    <property type="entry name" value="5'-nucleotidase (syn. UDP-sugar hydrolase), C-terminal domain"/>
    <property type="match status" value="1"/>
</dbReference>
<dbReference type="GO" id="GO:0016787">
    <property type="term" value="F:hydrolase activity"/>
    <property type="evidence" value="ECO:0007669"/>
    <property type="project" value="InterPro"/>
</dbReference>
<keyword evidence="1" id="KW-0812">Transmembrane</keyword>
<dbReference type="InterPro" id="IPR036907">
    <property type="entry name" value="5'-Nucleotdase_C_sf"/>
</dbReference>
<dbReference type="GO" id="GO:0009166">
    <property type="term" value="P:nucleotide catabolic process"/>
    <property type="evidence" value="ECO:0007669"/>
    <property type="project" value="InterPro"/>
</dbReference>
<dbReference type="RefSeq" id="WP_131156168.1">
    <property type="nucleotide sequence ID" value="NZ_CP036402.1"/>
</dbReference>